<gene>
    <name evidence="2" type="ORF">S01H1_18010</name>
</gene>
<feature type="transmembrane region" description="Helical" evidence="1">
    <location>
        <begin position="249"/>
        <end position="274"/>
    </location>
</feature>
<proteinExistence type="predicted"/>
<dbReference type="PANTHER" id="PTHR33406">
    <property type="entry name" value="MEMBRANE PROTEIN MJ1562-RELATED"/>
    <property type="match status" value="1"/>
</dbReference>
<feature type="non-terminal residue" evidence="2">
    <location>
        <position position="337"/>
    </location>
</feature>
<accession>X0S763</accession>
<dbReference type="AlphaFoldDB" id="X0S763"/>
<keyword evidence="1" id="KW-0472">Membrane</keyword>
<dbReference type="Gene3D" id="1.20.1640.10">
    <property type="entry name" value="Multidrug efflux transporter AcrB transmembrane domain"/>
    <property type="match status" value="1"/>
</dbReference>
<feature type="non-terminal residue" evidence="2">
    <location>
        <position position="1"/>
    </location>
</feature>
<keyword evidence="1" id="KW-0812">Transmembrane</keyword>
<comment type="caution">
    <text evidence="2">The sequence shown here is derived from an EMBL/GenBank/DDBJ whole genome shotgun (WGS) entry which is preliminary data.</text>
</comment>
<sequence length="337" mass="37942">KERVYASPFYGSFVWFDSKKTLITAGFFEDEINYTVVFKELRRIQEKYEDENHILAINGEPLHLGYVDSYVDEIFLIMLGTFLVMLILFYYWYRSIRATVIPFLAALLSGVWGLGFMCLLGYNLDPLIVVFPFLIASRAACHTVQVIKRYTEECLITKEGKSACKRVIEGMCVPGFTAITTDAIGIILIALTPIQILQKITIACTFWCIAQVVIAIILVPVILSYLPVSPSLLEKFARKGVLDRILGRVGSLIGGKGSLVVFMMVPILIVLGYWGAKDIQVGDAVPGSSLFWPWHRYNRDGFRISFSMPILSPLYILMEGEKQYDLVSCPGKRELCG</sequence>
<name>X0S763_9ZZZZ</name>
<keyword evidence="1" id="KW-1133">Transmembrane helix</keyword>
<dbReference type="InterPro" id="IPR050545">
    <property type="entry name" value="Mycobact_MmpL"/>
</dbReference>
<reference evidence="2" key="1">
    <citation type="journal article" date="2014" name="Front. Microbiol.">
        <title>High frequency of phylogenetically diverse reductive dehalogenase-homologous genes in deep subseafloor sedimentary metagenomes.</title>
        <authorList>
            <person name="Kawai M."/>
            <person name="Futagami T."/>
            <person name="Toyoda A."/>
            <person name="Takaki Y."/>
            <person name="Nishi S."/>
            <person name="Hori S."/>
            <person name="Arai W."/>
            <person name="Tsubouchi T."/>
            <person name="Morono Y."/>
            <person name="Uchiyama I."/>
            <person name="Ito T."/>
            <person name="Fujiyama A."/>
            <person name="Inagaki F."/>
            <person name="Takami H."/>
        </authorList>
    </citation>
    <scope>NUCLEOTIDE SEQUENCE</scope>
    <source>
        <strain evidence="2">Expedition CK06-06</strain>
    </source>
</reference>
<feature type="transmembrane region" description="Helical" evidence="1">
    <location>
        <begin position="100"/>
        <end position="122"/>
    </location>
</feature>
<feature type="transmembrane region" description="Helical" evidence="1">
    <location>
        <begin position="167"/>
        <end position="194"/>
    </location>
</feature>
<organism evidence="2">
    <name type="scientific">marine sediment metagenome</name>
    <dbReference type="NCBI Taxonomy" id="412755"/>
    <lineage>
        <taxon>unclassified sequences</taxon>
        <taxon>metagenomes</taxon>
        <taxon>ecological metagenomes</taxon>
    </lineage>
</organism>
<dbReference type="PANTHER" id="PTHR33406:SF10">
    <property type="entry name" value="SSD DOMAIN-CONTAINING PROTEIN"/>
    <property type="match status" value="1"/>
</dbReference>
<dbReference type="GO" id="GO:0005886">
    <property type="term" value="C:plasma membrane"/>
    <property type="evidence" value="ECO:0007669"/>
    <property type="project" value="TreeGrafter"/>
</dbReference>
<feature type="transmembrane region" description="Helical" evidence="1">
    <location>
        <begin position="74"/>
        <end position="93"/>
    </location>
</feature>
<evidence type="ECO:0000313" key="2">
    <source>
        <dbReference type="EMBL" id="GAF76849.1"/>
    </source>
</evidence>
<dbReference type="EMBL" id="BARS01009594">
    <property type="protein sequence ID" value="GAF76849.1"/>
    <property type="molecule type" value="Genomic_DNA"/>
</dbReference>
<feature type="transmembrane region" description="Helical" evidence="1">
    <location>
        <begin position="200"/>
        <end position="228"/>
    </location>
</feature>
<dbReference type="SUPFAM" id="SSF82866">
    <property type="entry name" value="Multidrug efflux transporter AcrB transmembrane domain"/>
    <property type="match status" value="1"/>
</dbReference>
<evidence type="ECO:0000256" key="1">
    <source>
        <dbReference type="SAM" id="Phobius"/>
    </source>
</evidence>
<protein>
    <recommendedName>
        <fullName evidence="3">SSD domain-containing protein</fullName>
    </recommendedName>
</protein>
<evidence type="ECO:0008006" key="3">
    <source>
        <dbReference type="Google" id="ProtNLM"/>
    </source>
</evidence>